<feature type="domain" description="DUF2268" evidence="2">
    <location>
        <begin position="138"/>
        <end position="316"/>
    </location>
</feature>
<keyword evidence="1" id="KW-0732">Signal</keyword>
<dbReference type="RefSeq" id="WP_036076472.1">
    <property type="nucleotide sequence ID" value="NZ_AVCW01000015.1"/>
</dbReference>
<protein>
    <submittedName>
        <fullName evidence="3">Zn-dependent protease</fullName>
    </submittedName>
</protein>
<proteinExistence type="predicted"/>
<reference evidence="3 4" key="1">
    <citation type="submission" date="2014-02" db="EMBL/GenBank/DDBJ databases">
        <title>Draft genome sequence of Lysinibacillus boronitolerans NBRC 103108.</title>
        <authorList>
            <person name="Zhang F."/>
            <person name="Wang G."/>
            <person name="Zhang L."/>
        </authorList>
    </citation>
    <scope>NUCLEOTIDE SEQUENCE [LARGE SCALE GENOMIC DNA]</scope>
    <source>
        <strain evidence="3 4">NBRC 103108</strain>
    </source>
</reference>
<gene>
    <name evidence="3" type="ORF">CD31_07460</name>
</gene>
<feature type="signal peptide" evidence="1">
    <location>
        <begin position="1"/>
        <end position="22"/>
    </location>
</feature>
<dbReference type="GO" id="GO:0008233">
    <property type="term" value="F:peptidase activity"/>
    <property type="evidence" value="ECO:0007669"/>
    <property type="project" value="UniProtKB-KW"/>
</dbReference>
<organism evidence="3 4">
    <name type="scientific">Lysinibacillus boronitolerans JCM 21713 = 10a = NBRC 103108</name>
    <dbReference type="NCBI Taxonomy" id="1294264"/>
    <lineage>
        <taxon>Bacteria</taxon>
        <taxon>Bacillati</taxon>
        <taxon>Bacillota</taxon>
        <taxon>Bacilli</taxon>
        <taxon>Bacillales</taxon>
        <taxon>Bacillaceae</taxon>
        <taxon>Lysinibacillus</taxon>
    </lineage>
</organism>
<evidence type="ECO:0000313" key="3">
    <source>
        <dbReference type="EMBL" id="KGR87362.1"/>
    </source>
</evidence>
<dbReference type="EMBL" id="JPVR01000067">
    <property type="protein sequence ID" value="KGR87362.1"/>
    <property type="molecule type" value="Genomic_DNA"/>
</dbReference>
<feature type="chain" id="PRO_5047090713" evidence="1">
    <location>
        <begin position="23"/>
        <end position="326"/>
    </location>
</feature>
<name>A0ABR4Y1U2_9BACI</name>
<dbReference type="GO" id="GO:0006508">
    <property type="term" value="P:proteolysis"/>
    <property type="evidence" value="ECO:0007669"/>
    <property type="project" value="UniProtKB-KW"/>
</dbReference>
<dbReference type="Proteomes" id="UP000030487">
    <property type="component" value="Unassembled WGS sequence"/>
</dbReference>
<dbReference type="PROSITE" id="PS51257">
    <property type="entry name" value="PROKAR_LIPOPROTEIN"/>
    <property type="match status" value="1"/>
</dbReference>
<dbReference type="InterPro" id="IPR018728">
    <property type="entry name" value="DUF2268"/>
</dbReference>
<keyword evidence="3" id="KW-0645">Protease</keyword>
<sequence>MKFKKGITFILGLLLLMLAACTPTEKSESQLHEKKQITDDEEMVFSFEHPQTKQKYKIIYANQLFYPYIEKVKENPNLSSSETLDLYNKEVIQPIYQDCFENGEYYHMAETLLTTVPTGLTEIQVVSEKMETHKAEINQLIQESLLKSADLLPSQSDVAVCVFPSATNNRIPFAVGAGKIIIPYSLGGSDEYLKGTIAHEYHHSVWAEKHTNKVNTFSILDNIVFEGKAVMFQKSVFPDINLISVNLTYNKELWTQIEPDLKKSNLKRSLEIVHGGKGLPKNYGYSEGYKMVKSYLDLHPEQTPEDWTALSAQEIFEEGKYLEHYQ</sequence>
<accession>A0ABR4Y1U2</accession>
<comment type="caution">
    <text evidence="3">The sequence shown here is derived from an EMBL/GenBank/DDBJ whole genome shotgun (WGS) entry which is preliminary data.</text>
</comment>
<dbReference type="Pfam" id="PF10026">
    <property type="entry name" value="DUF2268"/>
    <property type="match status" value="1"/>
</dbReference>
<keyword evidence="4" id="KW-1185">Reference proteome</keyword>
<keyword evidence="3" id="KW-0378">Hydrolase</keyword>
<evidence type="ECO:0000256" key="1">
    <source>
        <dbReference type="SAM" id="SignalP"/>
    </source>
</evidence>
<evidence type="ECO:0000259" key="2">
    <source>
        <dbReference type="Pfam" id="PF10026"/>
    </source>
</evidence>
<evidence type="ECO:0000313" key="4">
    <source>
        <dbReference type="Proteomes" id="UP000030487"/>
    </source>
</evidence>